<name>A0AAV7S029_PLEWA</name>
<evidence type="ECO:0000313" key="3">
    <source>
        <dbReference type="Proteomes" id="UP001066276"/>
    </source>
</evidence>
<evidence type="ECO:0000256" key="1">
    <source>
        <dbReference type="SAM" id="MobiDB-lite"/>
    </source>
</evidence>
<organism evidence="2 3">
    <name type="scientific">Pleurodeles waltl</name>
    <name type="common">Iberian ribbed newt</name>
    <dbReference type="NCBI Taxonomy" id="8319"/>
    <lineage>
        <taxon>Eukaryota</taxon>
        <taxon>Metazoa</taxon>
        <taxon>Chordata</taxon>
        <taxon>Craniata</taxon>
        <taxon>Vertebrata</taxon>
        <taxon>Euteleostomi</taxon>
        <taxon>Amphibia</taxon>
        <taxon>Batrachia</taxon>
        <taxon>Caudata</taxon>
        <taxon>Salamandroidea</taxon>
        <taxon>Salamandridae</taxon>
        <taxon>Pleurodelinae</taxon>
        <taxon>Pleurodeles</taxon>
    </lineage>
</organism>
<dbReference type="Proteomes" id="UP001066276">
    <property type="component" value="Chromosome 5"/>
</dbReference>
<feature type="compositionally biased region" description="Low complexity" evidence="1">
    <location>
        <begin position="8"/>
        <end position="17"/>
    </location>
</feature>
<evidence type="ECO:0000313" key="2">
    <source>
        <dbReference type="EMBL" id="KAJ1157545.1"/>
    </source>
</evidence>
<reference evidence="2" key="1">
    <citation type="journal article" date="2022" name="bioRxiv">
        <title>Sequencing and chromosome-scale assembly of the giantPleurodeles waltlgenome.</title>
        <authorList>
            <person name="Brown T."/>
            <person name="Elewa A."/>
            <person name="Iarovenko S."/>
            <person name="Subramanian E."/>
            <person name="Araus A.J."/>
            <person name="Petzold A."/>
            <person name="Susuki M."/>
            <person name="Suzuki K.-i.T."/>
            <person name="Hayashi T."/>
            <person name="Toyoda A."/>
            <person name="Oliveira C."/>
            <person name="Osipova E."/>
            <person name="Leigh N.D."/>
            <person name="Simon A."/>
            <person name="Yun M.H."/>
        </authorList>
    </citation>
    <scope>NUCLEOTIDE SEQUENCE</scope>
    <source>
        <strain evidence="2">20211129_DDA</strain>
        <tissue evidence="2">Liver</tissue>
    </source>
</reference>
<dbReference type="EMBL" id="JANPWB010000009">
    <property type="protein sequence ID" value="KAJ1157545.1"/>
    <property type="molecule type" value="Genomic_DNA"/>
</dbReference>
<proteinExistence type="predicted"/>
<feature type="region of interest" description="Disordered" evidence="1">
    <location>
        <begin position="1"/>
        <end position="39"/>
    </location>
</feature>
<sequence length="98" mass="10175">MSPDASARRSQSCRSSALEGRPAGRWGRRSAGPAPSSPRCVCVSRVFQGAGPPRDVTPGECAECAAAAGLSRRDFGFKEGEGRGLEAAGPPCSWSFSF</sequence>
<keyword evidence="3" id="KW-1185">Reference proteome</keyword>
<comment type="caution">
    <text evidence="2">The sequence shown here is derived from an EMBL/GenBank/DDBJ whole genome shotgun (WGS) entry which is preliminary data.</text>
</comment>
<dbReference type="AlphaFoldDB" id="A0AAV7S029"/>
<protein>
    <submittedName>
        <fullName evidence="2">Uncharacterized protein</fullName>
    </submittedName>
</protein>
<gene>
    <name evidence="2" type="ORF">NDU88_010252</name>
</gene>
<accession>A0AAV7S029</accession>